<dbReference type="AlphaFoldDB" id="A0A455WGW1"/>
<feature type="domain" description="Response regulatory" evidence="2">
    <location>
        <begin position="2"/>
        <end position="119"/>
    </location>
</feature>
<dbReference type="PANTHER" id="PTHR45526:SF1">
    <property type="entry name" value="TRANSCRIPTIONAL REGULATORY PROTEIN DCUR-RELATED"/>
    <property type="match status" value="1"/>
</dbReference>
<evidence type="ECO:0000259" key="2">
    <source>
        <dbReference type="PROSITE" id="PS50110"/>
    </source>
</evidence>
<accession>A0A455WGW1</accession>
<dbReference type="PROSITE" id="PS50110">
    <property type="entry name" value="RESPONSE_REGULATORY"/>
    <property type="match status" value="1"/>
</dbReference>
<dbReference type="SMART" id="SM00448">
    <property type="entry name" value="REC"/>
    <property type="match status" value="1"/>
</dbReference>
<dbReference type="InterPro" id="IPR013976">
    <property type="entry name" value="HDOD"/>
</dbReference>
<dbReference type="CDD" id="cd00156">
    <property type="entry name" value="REC"/>
    <property type="match status" value="1"/>
</dbReference>
<evidence type="ECO:0000256" key="1">
    <source>
        <dbReference type="PROSITE-ProRule" id="PRU00169"/>
    </source>
</evidence>
<evidence type="ECO:0000259" key="3">
    <source>
        <dbReference type="PROSITE" id="PS51833"/>
    </source>
</evidence>
<protein>
    <submittedName>
        <fullName evidence="4">Response regulator</fullName>
    </submittedName>
</protein>
<dbReference type="InterPro" id="IPR001789">
    <property type="entry name" value="Sig_transdc_resp-reg_receiver"/>
</dbReference>
<organism evidence="4">
    <name type="scientific">Marinobacter nauticus</name>
    <name type="common">Marinobacter hydrocarbonoclasticus</name>
    <name type="synonym">Marinobacter aquaeolei</name>
    <dbReference type="NCBI Taxonomy" id="2743"/>
    <lineage>
        <taxon>Bacteria</taxon>
        <taxon>Pseudomonadati</taxon>
        <taxon>Pseudomonadota</taxon>
        <taxon>Gammaproteobacteria</taxon>
        <taxon>Pseudomonadales</taxon>
        <taxon>Marinobacteraceae</taxon>
        <taxon>Marinobacter</taxon>
    </lineage>
</organism>
<dbReference type="SUPFAM" id="SSF52172">
    <property type="entry name" value="CheY-like"/>
    <property type="match status" value="1"/>
</dbReference>
<feature type="domain" description="HDOD" evidence="3">
    <location>
        <begin position="142"/>
        <end position="332"/>
    </location>
</feature>
<dbReference type="Gene3D" id="1.10.3210.10">
    <property type="entry name" value="Hypothetical protein af1432"/>
    <property type="match status" value="1"/>
</dbReference>
<dbReference type="PANTHER" id="PTHR45526">
    <property type="entry name" value="TRANSCRIPTIONAL REGULATORY PROTEIN DPIA"/>
    <property type="match status" value="1"/>
</dbReference>
<name>A0A455WGW1_MARNT</name>
<dbReference type="GO" id="GO:0000156">
    <property type="term" value="F:phosphorelay response regulator activity"/>
    <property type="evidence" value="ECO:0007669"/>
    <property type="project" value="TreeGrafter"/>
</dbReference>
<reference evidence="4" key="1">
    <citation type="submission" date="2019-03" db="EMBL/GenBank/DDBJ databases">
        <title>Whole genome analysis of nitrate-reducing bacteria Marinobacter hydrocarbonoclasticus YB03.</title>
        <authorList>
            <person name="Azam A.H."/>
            <person name="Yuk S.R."/>
            <person name="Kamarisima K."/>
            <person name="Miyanaga K."/>
            <person name="Tanji Y."/>
        </authorList>
    </citation>
    <scope>NUCLEOTIDE SEQUENCE</scope>
    <source>
        <strain evidence="4">YB03</strain>
    </source>
</reference>
<dbReference type="EMBL" id="AP019537">
    <property type="protein sequence ID" value="BBJ05855.1"/>
    <property type="molecule type" value="Genomic_DNA"/>
</dbReference>
<dbReference type="Pfam" id="PF00072">
    <property type="entry name" value="Response_reg"/>
    <property type="match status" value="1"/>
</dbReference>
<proteinExistence type="predicted"/>
<dbReference type="InterPro" id="IPR051271">
    <property type="entry name" value="2C-system_Tx_regulators"/>
</dbReference>
<evidence type="ECO:0000313" key="4">
    <source>
        <dbReference type="EMBL" id="BBJ05855.1"/>
    </source>
</evidence>
<sequence length="384" mass="41891">MNALILEDDELVGELLETVVAGIHQGAAVSLARSLSEAQQLLDSDSRYQLYLIDWQLPDGSGLDLVKRVRAGDRDVPIVMVSGRSDRESVLRAAHHGISGYITKPLDVQLLHERLTKLVPAEAAAHGSADEYLKASLNSVVQLPTDIDPAEVLDLIGRQQELSPAQLAERWREEAALTARLLDVANSSSFRRTGKPVESLRDAISNMGVAMALNQALALALDVAGKIGNPDLQAQARVFHDMALQVAREAQKLAVRLGKTPTLFQQAGLLSRLGELAVLKVLNQFSVEGGSLSSSEVEQCLGQWSQDYGNRLKVQWRLPLSLREMIGAVHFLPKDSTREDRLVMRAAGLIAGAQSDSEDCQRLLRRIGLELKPSTEESNHGVRS</sequence>
<feature type="modified residue" description="4-aspartylphosphate" evidence="1">
    <location>
        <position position="54"/>
    </location>
</feature>
<dbReference type="SUPFAM" id="SSF109604">
    <property type="entry name" value="HD-domain/PDEase-like"/>
    <property type="match status" value="1"/>
</dbReference>
<dbReference type="PROSITE" id="PS51833">
    <property type="entry name" value="HDOD"/>
    <property type="match status" value="1"/>
</dbReference>
<dbReference type="Gene3D" id="3.40.50.2300">
    <property type="match status" value="1"/>
</dbReference>
<keyword evidence="1" id="KW-0597">Phosphoprotein</keyword>
<dbReference type="Pfam" id="PF08668">
    <property type="entry name" value="HDOD"/>
    <property type="match status" value="1"/>
</dbReference>
<gene>
    <name evidence="4" type="ORF">YBY_37040</name>
</gene>
<dbReference type="InterPro" id="IPR011006">
    <property type="entry name" value="CheY-like_superfamily"/>
</dbReference>